<dbReference type="InterPro" id="IPR006553">
    <property type="entry name" value="Leu-rich_rpt_Cys-con_subtyp"/>
</dbReference>
<proteinExistence type="predicted"/>
<sequence>MNTISRQYLPSPMKQTIQNLPNELLVIIFQLIRSRNTYLSCLLVSRRWYDLCVEHVWYRLSFSSMAPFLQMSDVLRPPYSSYVRRINLSLLGDNITSGEVINKLALCNRVEKVSFGGCKRLSSISITQLVKYWPNLLGIDLSELELDNQSLLAISENCRQLQSLNISGSHNIDDTGLVSFKEHTSMKRLKCAGCVKLSDVSVEQISSFTSLTELDLAQCSEVTDSSIGRVLQYCTLLRDLKLASCTKITDISFIDINPNFNQLRILDLTSCYQITDASIGNLIDRCPRLRHLVLAKCVNLTDESISHIAKLGKQLHNLVLGHCARITDKGVATLTRHCTRIRYLDLACCNQLTDDSLFELGTLTKLRRIGLVKCAGITDRGIYGFVYGLAACHSLERLHLSYCVQISVPAVLKLLNSSPRLTHITLTGIPAFLRSDIQKFSRAPPKEFSVTQRPMFCVFSGDGVRGVRTYLGSLPVASRYGNGTGGGGGNGEDGPLSMRQLWELLNLRFD</sequence>
<accession>A0ABR2W3H3</accession>
<dbReference type="SMART" id="SM00367">
    <property type="entry name" value="LRR_CC"/>
    <property type="match status" value="10"/>
</dbReference>
<dbReference type="Proteomes" id="UP001479436">
    <property type="component" value="Unassembled WGS sequence"/>
</dbReference>
<dbReference type="PANTHER" id="PTHR13318">
    <property type="entry name" value="PARTNER OF PAIRED, ISOFORM B-RELATED"/>
    <property type="match status" value="1"/>
</dbReference>
<dbReference type="InterPro" id="IPR032675">
    <property type="entry name" value="LRR_dom_sf"/>
</dbReference>
<dbReference type="SUPFAM" id="SSF52047">
    <property type="entry name" value="RNI-like"/>
    <property type="match status" value="1"/>
</dbReference>
<dbReference type="Pfam" id="PF12937">
    <property type="entry name" value="F-box-like"/>
    <property type="match status" value="1"/>
</dbReference>
<dbReference type="SUPFAM" id="SSF81383">
    <property type="entry name" value="F-box domain"/>
    <property type="match status" value="1"/>
</dbReference>
<dbReference type="Pfam" id="PF25372">
    <property type="entry name" value="DUF7885"/>
    <property type="match status" value="1"/>
</dbReference>
<evidence type="ECO:0000313" key="3">
    <source>
        <dbReference type="Proteomes" id="UP001479436"/>
    </source>
</evidence>
<keyword evidence="2" id="KW-0436">Ligase</keyword>
<keyword evidence="3" id="KW-1185">Reference proteome</keyword>
<evidence type="ECO:0000259" key="1">
    <source>
        <dbReference type="PROSITE" id="PS50181"/>
    </source>
</evidence>
<dbReference type="Gene3D" id="3.80.10.10">
    <property type="entry name" value="Ribonuclease Inhibitor"/>
    <property type="match status" value="2"/>
</dbReference>
<dbReference type="EMBL" id="JASJQH010007078">
    <property type="protein sequence ID" value="KAK9718791.1"/>
    <property type="molecule type" value="Genomic_DNA"/>
</dbReference>
<organism evidence="2 3">
    <name type="scientific">Basidiobolus ranarum</name>
    <dbReference type="NCBI Taxonomy" id="34480"/>
    <lineage>
        <taxon>Eukaryota</taxon>
        <taxon>Fungi</taxon>
        <taxon>Fungi incertae sedis</taxon>
        <taxon>Zoopagomycota</taxon>
        <taxon>Entomophthoromycotina</taxon>
        <taxon>Basidiobolomycetes</taxon>
        <taxon>Basidiobolales</taxon>
        <taxon>Basidiobolaceae</taxon>
        <taxon>Basidiobolus</taxon>
    </lineage>
</organism>
<dbReference type="InterPro" id="IPR057207">
    <property type="entry name" value="FBXL15_LRR"/>
</dbReference>
<name>A0ABR2W3H3_9FUNG</name>
<feature type="domain" description="F-box" evidence="1">
    <location>
        <begin position="14"/>
        <end position="60"/>
    </location>
</feature>
<gene>
    <name evidence="2" type="primary">GRR1_2</name>
    <name evidence="2" type="ORF">K7432_005265</name>
</gene>
<reference evidence="2 3" key="1">
    <citation type="submission" date="2023-04" db="EMBL/GenBank/DDBJ databases">
        <title>Genome of Basidiobolus ranarum AG-B5.</title>
        <authorList>
            <person name="Stajich J.E."/>
            <person name="Carter-House D."/>
            <person name="Gryganskyi A."/>
        </authorList>
    </citation>
    <scope>NUCLEOTIDE SEQUENCE [LARGE SCALE GENOMIC DNA]</scope>
    <source>
        <strain evidence="2 3">AG-B5</strain>
    </source>
</reference>
<dbReference type="InterPro" id="IPR001810">
    <property type="entry name" value="F-box_dom"/>
</dbReference>
<evidence type="ECO:0000313" key="2">
    <source>
        <dbReference type="EMBL" id="KAK9718791.1"/>
    </source>
</evidence>
<comment type="caution">
    <text evidence="2">The sequence shown here is derived from an EMBL/GenBank/DDBJ whole genome shotgun (WGS) entry which is preliminary data.</text>
</comment>
<dbReference type="PROSITE" id="PS50181">
    <property type="entry name" value="FBOX"/>
    <property type="match status" value="1"/>
</dbReference>
<dbReference type="GO" id="GO:0016874">
    <property type="term" value="F:ligase activity"/>
    <property type="evidence" value="ECO:0007669"/>
    <property type="project" value="UniProtKB-KW"/>
</dbReference>
<protein>
    <submittedName>
        <fullName evidence="2">SCF ubiquitin ligase complex subunit</fullName>
    </submittedName>
</protein>
<dbReference type="InterPro" id="IPR036047">
    <property type="entry name" value="F-box-like_dom_sf"/>
</dbReference>